<accession>A0A1N6Z640</accession>
<evidence type="ECO:0008006" key="3">
    <source>
        <dbReference type="Google" id="ProtNLM"/>
    </source>
</evidence>
<gene>
    <name evidence="1" type="ORF">SAMN05421641_13120</name>
</gene>
<dbReference type="RefSeq" id="WP_149766679.1">
    <property type="nucleotide sequence ID" value="NZ_FTMK01000031.1"/>
</dbReference>
<sequence>MANAIWYYNRNGEPAFYRDGDNAYRHGKRLYWISGGNWYSNASGAARRELYESGKWLFDNSGTGQFYRS</sequence>
<evidence type="ECO:0000313" key="1">
    <source>
        <dbReference type="EMBL" id="SIR22259.1"/>
    </source>
</evidence>
<organism evidence="1 2">
    <name type="scientific">Paracoccus thiocyanatus</name>
    <dbReference type="NCBI Taxonomy" id="34006"/>
    <lineage>
        <taxon>Bacteria</taxon>
        <taxon>Pseudomonadati</taxon>
        <taxon>Pseudomonadota</taxon>
        <taxon>Alphaproteobacteria</taxon>
        <taxon>Rhodobacterales</taxon>
        <taxon>Paracoccaceae</taxon>
        <taxon>Paracoccus</taxon>
    </lineage>
</organism>
<dbReference type="AlphaFoldDB" id="A0A1N6Z640"/>
<protein>
    <recommendedName>
        <fullName evidence="3">Cell wall binding repeat-containing protein</fullName>
    </recommendedName>
</protein>
<proteinExistence type="predicted"/>
<name>A0A1N6Z640_9RHOB</name>
<reference evidence="1 2" key="1">
    <citation type="submission" date="2017-01" db="EMBL/GenBank/DDBJ databases">
        <authorList>
            <person name="Varghese N."/>
            <person name="Submissions S."/>
        </authorList>
    </citation>
    <scope>NUCLEOTIDE SEQUENCE [LARGE SCALE GENOMIC DNA]</scope>
    <source>
        <strain evidence="1 2">ATCC 700171</strain>
    </source>
</reference>
<dbReference type="EMBL" id="FTMK01000031">
    <property type="protein sequence ID" value="SIR22259.1"/>
    <property type="molecule type" value="Genomic_DNA"/>
</dbReference>
<evidence type="ECO:0000313" key="2">
    <source>
        <dbReference type="Proteomes" id="UP000323956"/>
    </source>
</evidence>
<dbReference type="Proteomes" id="UP000323956">
    <property type="component" value="Unassembled WGS sequence"/>
</dbReference>